<dbReference type="OrthoDB" id="26525at2759"/>
<dbReference type="EMBL" id="MCFK01008619">
    <property type="protein sequence ID" value="RKF55882.1"/>
    <property type="molecule type" value="Genomic_DNA"/>
</dbReference>
<feature type="compositionally biased region" description="Low complexity" evidence="4">
    <location>
        <begin position="13"/>
        <end position="29"/>
    </location>
</feature>
<keyword evidence="6" id="KW-1185">Reference proteome</keyword>
<dbReference type="GO" id="GO:0016460">
    <property type="term" value="C:myosin II complex"/>
    <property type="evidence" value="ECO:0007669"/>
    <property type="project" value="TreeGrafter"/>
</dbReference>
<dbReference type="InterPro" id="IPR011992">
    <property type="entry name" value="EF-hand-dom_pair"/>
</dbReference>
<dbReference type="Proteomes" id="UP000286134">
    <property type="component" value="Unassembled WGS sequence"/>
</dbReference>
<dbReference type="SUPFAM" id="SSF47473">
    <property type="entry name" value="EF-hand"/>
    <property type="match status" value="1"/>
</dbReference>
<dbReference type="Gene3D" id="1.10.238.10">
    <property type="entry name" value="EF-hand"/>
    <property type="match status" value="2"/>
</dbReference>
<dbReference type="InterPro" id="IPR050230">
    <property type="entry name" value="CALM/Myosin/TropC-like"/>
</dbReference>
<organism evidence="5 6">
    <name type="scientific">Erysiphe neolycopersici</name>
    <dbReference type="NCBI Taxonomy" id="212602"/>
    <lineage>
        <taxon>Eukaryota</taxon>
        <taxon>Fungi</taxon>
        <taxon>Dikarya</taxon>
        <taxon>Ascomycota</taxon>
        <taxon>Pezizomycotina</taxon>
        <taxon>Leotiomycetes</taxon>
        <taxon>Erysiphales</taxon>
        <taxon>Erysiphaceae</taxon>
        <taxon>Erysiphe</taxon>
    </lineage>
</organism>
<feature type="compositionally biased region" description="Low complexity" evidence="4">
    <location>
        <begin position="48"/>
        <end position="72"/>
    </location>
</feature>
<evidence type="ECO:0000313" key="6">
    <source>
        <dbReference type="Proteomes" id="UP000286134"/>
    </source>
</evidence>
<dbReference type="PANTHER" id="PTHR23048">
    <property type="entry name" value="MYOSIN LIGHT CHAIN 1, 3"/>
    <property type="match status" value="1"/>
</dbReference>
<feature type="compositionally biased region" description="Low complexity" evidence="4">
    <location>
        <begin position="113"/>
        <end position="128"/>
    </location>
</feature>
<dbReference type="PANTHER" id="PTHR23048:SF59">
    <property type="entry name" value="EF-HAND SUPERFAMILY PROTEIN"/>
    <property type="match status" value="1"/>
</dbReference>
<evidence type="ECO:0000313" key="5">
    <source>
        <dbReference type="EMBL" id="RKF55882.1"/>
    </source>
</evidence>
<dbReference type="FunFam" id="1.10.238.10:FF:000178">
    <property type="entry name" value="Calmodulin-2 A"/>
    <property type="match status" value="1"/>
</dbReference>
<keyword evidence="2" id="KW-0677">Repeat</keyword>
<evidence type="ECO:0000256" key="3">
    <source>
        <dbReference type="ARBA" id="ARBA00022837"/>
    </source>
</evidence>
<feature type="compositionally biased region" description="Polar residues" evidence="4">
    <location>
        <begin position="73"/>
        <end position="83"/>
    </location>
</feature>
<reference evidence="5 6" key="1">
    <citation type="journal article" date="2018" name="BMC Genomics">
        <title>Comparative genome analyses reveal sequence features reflecting distinct modes of host-adaptation between dicot and monocot powdery mildew.</title>
        <authorList>
            <person name="Wu Y."/>
            <person name="Ma X."/>
            <person name="Pan Z."/>
            <person name="Kale S.D."/>
            <person name="Song Y."/>
            <person name="King H."/>
            <person name="Zhang Q."/>
            <person name="Presley C."/>
            <person name="Deng X."/>
            <person name="Wei C.I."/>
            <person name="Xiao S."/>
        </authorList>
    </citation>
    <scope>NUCLEOTIDE SEQUENCE [LARGE SCALE GENOMIC DNA]</scope>
    <source>
        <strain evidence="5">UMSG2</strain>
    </source>
</reference>
<accession>A0A420HEL0</accession>
<feature type="compositionally biased region" description="Basic residues" evidence="4">
    <location>
        <begin position="130"/>
        <end position="145"/>
    </location>
</feature>
<feature type="compositionally biased region" description="Acidic residues" evidence="4">
    <location>
        <begin position="1"/>
        <end position="12"/>
    </location>
</feature>
<evidence type="ECO:0000256" key="1">
    <source>
        <dbReference type="ARBA" id="ARBA00020786"/>
    </source>
</evidence>
<evidence type="ECO:0000256" key="2">
    <source>
        <dbReference type="ARBA" id="ARBA00022737"/>
    </source>
</evidence>
<name>A0A420HEL0_9PEZI</name>
<proteinExistence type="predicted"/>
<feature type="compositionally biased region" description="Basic residues" evidence="4">
    <location>
        <begin position="30"/>
        <end position="43"/>
    </location>
</feature>
<comment type="caution">
    <text evidence="5">The sequence shown here is derived from an EMBL/GenBank/DDBJ whole genome shotgun (WGS) entry which is preliminary data.</text>
</comment>
<evidence type="ECO:0000256" key="4">
    <source>
        <dbReference type="SAM" id="MobiDB-lite"/>
    </source>
</evidence>
<feature type="region of interest" description="Disordered" evidence="4">
    <location>
        <begin position="1"/>
        <end position="88"/>
    </location>
</feature>
<keyword evidence="3" id="KW-0106">Calcium</keyword>
<sequence length="286" mass="31465">MDDDNSISDSDGDSSVNSISSSDNSSSIITKKRNKTKATRQKKTQPLSSTRTNRSSNNSDINNKNNKNNNSNAAKLQPNTSRSKLAREHRITATQEHEIHEVFRLFAEESSTSLTSNAATTSANEITSKTGRKSSAKKSNQKNKKNLASALKIHVSNLRRALTALSLTPTADELREYISILDPEGEGVVDYEPFVAICALKINSRVMNNEDHQREVDEAWGLFVKEGNDRITLASLREVARSIGEDGISDELLRDMVLEANGGAGLARGVEKGEFEDVMRKAGVWR</sequence>
<dbReference type="AlphaFoldDB" id="A0A420HEL0"/>
<dbReference type="STRING" id="212602.A0A420HEL0"/>
<feature type="region of interest" description="Disordered" evidence="4">
    <location>
        <begin position="113"/>
        <end position="145"/>
    </location>
</feature>
<protein>
    <recommendedName>
        <fullName evidence="1">Calmodulin</fullName>
    </recommendedName>
</protein>
<gene>
    <name evidence="5" type="ORF">OnM2_086041</name>
</gene>